<comment type="subunit">
    <text evidence="12">Component of the ubiquinol-cytochrome c oxidoreductase (cytochrome b-c1 complex, complex III, CIII), a multisubunit enzyme composed of 3 respiratory subunits cytochrome b, cytochrome c1 and Rieske protein, 2 core protein subunits, and additional low-molecular weight protein subunits.</text>
</comment>
<reference evidence="13" key="3">
    <citation type="submission" date="2025-09" db="UniProtKB">
        <authorList>
            <consortium name="Ensembl"/>
        </authorList>
    </citation>
    <scope>IDENTIFICATION</scope>
</reference>
<evidence type="ECO:0000256" key="6">
    <source>
        <dbReference type="ARBA" id="ARBA00022792"/>
    </source>
</evidence>
<name>H2U460_TAKRU</name>
<feature type="transmembrane region" description="Helical" evidence="12">
    <location>
        <begin position="13"/>
        <end position="31"/>
    </location>
</feature>
<dbReference type="Ensembl" id="ENSTRUT00000031845.3">
    <property type="protein sequence ID" value="ENSTRUP00000031722.3"/>
    <property type="gene ID" value="ENSTRUG00000012529.3"/>
</dbReference>
<accession>H2U460</accession>
<dbReference type="FunCoup" id="H2U460">
    <property type="interactions" value="754"/>
</dbReference>
<dbReference type="GO" id="GO:0006122">
    <property type="term" value="P:mitochondrial electron transport, ubiquinol to cytochrome c"/>
    <property type="evidence" value="ECO:0007669"/>
    <property type="project" value="UniProtKB-UniRule"/>
</dbReference>
<evidence type="ECO:0000256" key="9">
    <source>
        <dbReference type="ARBA" id="ARBA00023128"/>
    </source>
</evidence>
<dbReference type="PANTHER" id="PTHR12980">
    <property type="entry name" value="UBIQUINOL-CYTOCHROME C REDUCTASE COMPLEX, SUBUNIT X"/>
    <property type="match status" value="1"/>
</dbReference>
<dbReference type="Proteomes" id="UP000005226">
    <property type="component" value="Chromosome 6"/>
</dbReference>
<dbReference type="AlphaFoldDB" id="H2U460"/>
<keyword evidence="7 12" id="KW-0249">Electron transport</keyword>
<dbReference type="eggNOG" id="KOG3494">
    <property type="taxonomic scope" value="Eukaryota"/>
</dbReference>
<dbReference type="OMA" id="IKHKYEV"/>
<evidence type="ECO:0000313" key="13">
    <source>
        <dbReference type="Ensembl" id="ENSTRUP00000031722.3"/>
    </source>
</evidence>
<dbReference type="STRING" id="31033.ENSTRUP00000031722"/>
<dbReference type="InterPro" id="IPR008027">
    <property type="entry name" value="QCR9"/>
</dbReference>
<dbReference type="GO" id="GO:0045275">
    <property type="term" value="C:respiratory chain complex III"/>
    <property type="evidence" value="ECO:0007669"/>
    <property type="project" value="UniProtKB-UniRule"/>
</dbReference>
<reference evidence="13 14" key="1">
    <citation type="journal article" date="2011" name="Genome Biol. Evol.">
        <title>Integration of the genetic map and genome assembly of fugu facilitates insights into distinct features of genome evolution in teleosts and mammals.</title>
        <authorList>
            <person name="Kai W."/>
            <person name="Kikuchi K."/>
            <person name="Tohari S."/>
            <person name="Chew A.K."/>
            <person name="Tay A."/>
            <person name="Fujiwara A."/>
            <person name="Hosoya S."/>
            <person name="Suetake H."/>
            <person name="Naruse K."/>
            <person name="Brenner S."/>
            <person name="Suzuki Y."/>
            <person name="Venkatesh B."/>
        </authorList>
    </citation>
    <scope>NUCLEOTIDE SEQUENCE [LARGE SCALE GENOMIC DNA]</scope>
</reference>
<reference evidence="13" key="2">
    <citation type="submission" date="2025-08" db="UniProtKB">
        <authorList>
            <consortium name="Ensembl"/>
        </authorList>
    </citation>
    <scope>IDENTIFICATION</scope>
</reference>
<keyword evidence="8 12" id="KW-1133">Transmembrane helix</keyword>
<keyword evidence="14" id="KW-1185">Reference proteome</keyword>
<keyword evidence="9 12" id="KW-0496">Mitochondrion</keyword>
<evidence type="ECO:0000313" key="14">
    <source>
        <dbReference type="Proteomes" id="UP000005226"/>
    </source>
</evidence>
<keyword evidence="4 12" id="KW-0679">Respiratory chain</keyword>
<dbReference type="InterPro" id="IPR036656">
    <property type="entry name" value="QCR9_sf"/>
</dbReference>
<comment type="function">
    <text evidence="12">Component of the ubiquinol-cytochrome c oxidoreductase, a multisubunit transmembrane complex that is part of the mitochondrial electron transport chain which drives oxidative phosphorylation. The complex plays an important role in the uptake of multiple carbon sources present in different host niches.</text>
</comment>
<dbReference type="FunFam" id="1.20.5.260:FF:000001">
    <property type="entry name" value="Cytochrome b-c1 complex subunit 9"/>
    <property type="match status" value="1"/>
</dbReference>
<evidence type="ECO:0000256" key="1">
    <source>
        <dbReference type="ARBA" id="ARBA00004434"/>
    </source>
</evidence>
<keyword evidence="5 12" id="KW-0812">Transmembrane</keyword>
<keyword evidence="10 12" id="KW-0472">Membrane</keyword>
<evidence type="ECO:0000256" key="12">
    <source>
        <dbReference type="RuleBase" id="RU368056"/>
    </source>
</evidence>
<keyword evidence="3 12" id="KW-0813">Transport</keyword>
<evidence type="ECO:0000256" key="5">
    <source>
        <dbReference type="ARBA" id="ARBA00022692"/>
    </source>
</evidence>
<evidence type="ECO:0000256" key="3">
    <source>
        <dbReference type="ARBA" id="ARBA00022448"/>
    </source>
</evidence>
<dbReference type="HOGENOM" id="CLU_171977_2_0_1"/>
<dbReference type="GeneTree" id="ENSGT00390000014052"/>
<gene>
    <name evidence="13" type="primary">uqcr10</name>
</gene>
<protein>
    <recommendedName>
        <fullName evidence="12">Complex III subunit 9</fullName>
    </recommendedName>
</protein>
<dbReference type="PANTHER" id="PTHR12980:SF0">
    <property type="entry name" value="CYTOCHROME B-C1 COMPLEX SUBUNIT 9"/>
    <property type="match status" value="1"/>
</dbReference>
<evidence type="ECO:0000256" key="8">
    <source>
        <dbReference type="ARBA" id="ARBA00022989"/>
    </source>
</evidence>
<evidence type="ECO:0000256" key="4">
    <source>
        <dbReference type="ARBA" id="ARBA00022660"/>
    </source>
</evidence>
<evidence type="ECO:0000256" key="10">
    <source>
        <dbReference type="ARBA" id="ARBA00023136"/>
    </source>
</evidence>
<dbReference type="Gene3D" id="1.20.5.260">
    <property type="entry name" value="Cytochrome b-c1 complex subunit 9"/>
    <property type="match status" value="1"/>
</dbReference>
<dbReference type="GO" id="GO:0005743">
    <property type="term" value="C:mitochondrial inner membrane"/>
    <property type="evidence" value="ECO:0007669"/>
    <property type="project" value="UniProtKB-SubCell"/>
</dbReference>
<evidence type="ECO:0000256" key="11">
    <source>
        <dbReference type="ARBA" id="ARBA00064262"/>
    </source>
</evidence>
<sequence>LAMSLANSIYQTLFRRTSTFAITVMVGAVFFERMFDQGGDMIFEQLNRGKLWKHVKHNYESQDDEE</sequence>
<organism evidence="13 14">
    <name type="scientific">Takifugu rubripes</name>
    <name type="common">Japanese pufferfish</name>
    <name type="synonym">Fugu rubripes</name>
    <dbReference type="NCBI Taxonomy" id="31033"/>
    <lineage>
        <taxon>Eukaryota</taxon>
        <taxon>Metazoa</taxon>
        <taxon>Chordata</taxon>
        <taxon>Craniata</taxon>
        <taxon>Vertebrata</taxon>
        <taxon>Euteleostomi</taxon>
        <taxon>Actinopterygii</taxon>
        <taxon>Neopterygii</taxon>
        <taxon>Teleostei</taxon>
        <taxon>Neoteleostei</taxon>
        <taxon>Acanthomorphata</taxon>
        <taxon>Eupercaria</taxon>
        <taxon>Tetraodontiformes</taxon>
        <taxon>Tetradontoidea</taxon>
        <taxon>Tetraodontidae</taxon>
        <taxon>Takifugu</taxon>
    </lineage>
</organism>
<evidence type="ECO:0000256" key="7">
    <source>
        <dbReference type="ARBA" id="ARBA00022982"/>
    </source>
</evidence>
<dbReference type="SUPFAM" id="SSF81514">
    <property type="entry name" value="Subunit X (non-heme 7 kDa protein) of cytochrome bc1 complex (Ubiquinol-cytochrome c reductase)"/>
    <property type="match status" value="1"/>
</dbReference>
<dbReference type="InParanoid" id="H2U460"/>
<comment type="subcellular location">
    <subcellularLocation>
        <location evidence="1 12">Mitochondrion inner membrane</location>
        <topology evidence="1 12">Single-pass membrane protein</topology>
    </subcellularLocation>
</comment>
<comment type="subunit">
    <text evidence="11">Component of the ubiquinol-cytochrome c oxidoreductase (cytochrome b-c1 complex, complex III, CIII), a multisubunit enzyme composed of 11 subunits. The complex is composed of 3 respiratory subunits cytochrome b, cytochrome c1 and Rieske protein UQCRFS1, 2 core protein subunits UQCRC1/QCR1 and UQCRC2/QCR2, and 6 low-molecular weight protein subunits UQCRH/QCR6, UQCRB/QCR7, UQCRQ/QCR8, UQCR10/QCR9, UQCR11/QCR10 and subunit 9, the cleavage product of Rieske protein UQCRFS1. The complex exists as an obligatory dimer and forms supercomplexes (SCs) in the inner mitochondrial membrane with NADH-ubiquinone oxidoreductase (complex I, CI) and cytochrome c oxidase (complex IV, CIV), resulting in different assemblies (supercomplex SCI(1)III(2)IV(1) and megacomplex MCI(2)III(2)IV(2)). Interacts with STMP1.</text>
</comment>
<comment type="similarity">
    <text evidence="2 12">Belongs to the UQCR10/QCR9 family.</text>
</comment>
<keyword evidence="6 12" id="KW-0999">Mitochondrion inner membrane</keyword>
<dbReference type="Pfam" id="PF05365">
    <property type="entry name" value="UCR_UQCRX_QCR9"/>
    <property type="match status" value="1"/>
</dbReference>
<proteinExistence type="inferred from homology"/>
<evidence type="ECO:0000256" key="2">
    <source>
        <dbReference type="ARBA" id="ARBA00007856"/>
    </source>
</evidence>